<keyword evidence="1 4" id="KW-0479">Metal-binding</keyword>
<dbReference type="InterPro" id="IPR036855">
    <property type="entry name" value="Znf_CCCH_sf"/>
</dbReference>
<protein>
    <recommendedName>
        <fullName evidence="7">C3H1-type domain-containing protein</fullName>
    </recommendedName>
</protein>
<name>A0ABP0XHQ8_9BRYO</name>
<sequence>MGSSHDLYKTKLCTLFQRGNCPRQSCSFAHGDAELRRFSNPMAAAASGRIESGYHNGDLRDRLERRRSTPIRRHSPPFRGRPAAHYDRMLSPPDRGGRSRTRTPPIRPRLRDVRGTEDVSGEGDFKQLGPAAERMSSPIRPRNPRDTHDTRDTLEDQLQQVRAQVNELSDQKFKLEHSLEKKIRETSNLSTQNQELESRLAGANEDYRRLGSKLKLFVKIYARYIHAQDVVQKTQLKLKQLAEELAMEGGEELDAEIKDSDGLSEGDFEQPSSHTGVKLENPTTQHRESTVVVTNHMPAAALVHDKDHGKAPPVPRRIVASRIGEVFRESEGYSDTHGDETGHSDPKLLSPPASMHMVQQQQRVSNHSVIAHEENGFKIHEMDEEEEDWASGSRPSFHLTLAGAATDESEKVEPQEDFFVPLDVKEADIIMKSSKSPPVDKAQDFELPRKDRHHQGLVELHPQDAGGDGVNVSLSLASQAYCWNGDSDPLGSLLPHSLFLVSNGYGQF</sequence>
<feature type="region of interest" description="Disordered" evidence="6">
    <location>
        <begin position="261"/>
        <end position="287"/>
    </location>
</feature>
<evidence type="ECO:0000256" key="1">
    <source>
        <dbReference type="ARBA" id="ARBA00022723"/>
    </source>
</evidence>
<feature type="coiled-coil region" evidence="5">
    <location>
        <begin position="151"/>
        <end position="213"/>
    </location>
</feature>
<dbReference type="InterPro" id="IPR045868">
    <property type="entry name" value="Znf_C3H13/40"/>
</dbReference>
<accession>A0ABP0XHQ8</accession>
<evidence type="ECO:0000256" key="2">
    <source>
        <dbReference type="ARBA" id="ARBA00022771"/>
    </source>
</evidence>
<dbReference type="PANTHER" id="PTHR38160:SF1">
    <property type="entry name" value="ZINC FINGER CCCH DOMAIN-CONTAINING PROTEIN 40"/>
    <property type="match status" value="1"/>
</dbReference>
<feature type="zinc finger region" description="C3H1-type" evidence="4">
    <location>
        <begin position="7"/>
        <end position="33"/>
    </location>
</feature>
<evidence type="ECO:0000313" key="8">
    <source>
        <dbReference type="EMBL" id="CAK9278630.1"/>
    </source>
</evidence>
<dbReference type="InterPro" id="IPR000571">
    <property type="entry name" value="Znf_CCCH"/>
</dbReference>
<feature type="compositionally biased region" description="Basic and acidic residues" evidence="6">
    <location>
        <begin position="57"/>
        <end position="67"/>
    </location>
</feature>
<keyword evidence="9" id="KW-1185">Reference proteome</keyword>
<keyword evidence="5" id="KW-0175">Coiled coil</keyword>
<keyword evidence="2 4" id="KW-0863">Zinc-finger</keyword>
<dbReference type="PROSITE" id="PS50103">
    <property type="entry name" value="ZF_C3H1"/>
    <property type="match status" value="1"/>
</dbReference>
<evidence type="ECO:0000256" key="6">
    <source>
        <dbReference type="SAM" id="MobiDB-lite"/>
    </source>
</evidence>
<dbReference type="SUPFAM" id="SSF90229">
    <property type="entry name" value="CCCH zinc finger"/>
    <property type="match status" value="1"/>
</dbReference>
<feature type="domain" description="C3H1-type" evidence="7">
    <location>
        <begin position="7"/>
        <end position="33"/>
    </location>
</feature>
<dbReference type="SMART" id="SM00356">
    <property type="entry name" value="ZnF_C3H1"/>
    <property type="match status" value="1"/>
</dbReference>
<dbReference type="Gene3D" id="4.10.1000.10">
    <property type="entry name" value="Zinc finger, CCCH-type"/>
    <property type="match status" value="1"/>
</dbReference>
<keyword evidence="3 4" id="KW-0862">Zinc</keyword>
<dbReference type="Proteomes" id="UP001497444">
    <property type="component" value="Chromosome 9"/>
</dbReference>
<reference evidence="8" key="1">
    <citation type="submission" date="2024-02" db="EMBL/GenBank/DDBJ databases">
        <authorList>
            <consortium name="ELIXIR-Norway"/>
            <consortium name="Elixir Norway"/>
        </authorList>
    </citation>
    <scope>NUCLEOTIDE SEQUENCE</scope>
</reference>
<dbReference type="PANTHER" id="PTHR38160">
    <property type="entry name" value="ZINC FINGER CCCH DOMAIN-CONTAINING PROTEIN 40"/>
    <property type="match status" value="1"/>
</dbReference>
<evidence type="ECO:0000256" key="5">
    <source>
        <dbReference type="SAM" id="Coils"/>
    </source>
</evidence>
<gene>
    <name evidence="8" type="ORF">CSSPJE1EN1_LOCUS24108</name>
</gene>
<feature type="region of interest" description="Disordered" evidence="6">
    <location>
        <begin position="49"/>
        <end position="150"/>
    </location>
</feature>
<evidence type="ECO:0000256" key="3">
    <source>
        <dbReference type="ARBA" id="ARBA00022833"/>
    </source>
</evidence>
<dbReference type="EMBL" id="OZ020104">
    <property type="protein sequence ID" value="CAK9278630.1"/>
    <property type="molecule type" value="Genomic_DNA"/>
</dbReference>
<evidence type="ECO:0000259" key="7">
    <source>
        <dbReference type="PROSITE" id="PS50103"/>
    </source>
</evidence>
<proteinExistence type="predicted"/>
<organism evidence="8 9">
    <name type="scientific">Sphagnum jensenii</name>
    <dbReference type="NCBI Taxonomy" id="128206"/>
    <lineage>
        <taxon>Eukaryota</taxon>
        <taxon>Viridiplantae</taxon>
        <taxon>Streptophyta</taxon>
        <taxon>Embryophyta</taxon>
        <taxon>Bryophyta</taxon>
        <taxon>Sphagnophytina</taxon>
        <taxon>Sphagnopsida</taxon>
        <taxon>Sphagnales</taxon>
        <taxon>Sphagnaceae</taxon>
        <taxon>Sphagnum</taxon>
    </lineage>
</organism>
<evidence type="ECO:0000313" key="9">
    <source>
        <dbReference type="Proteomes" id="UP001497444"/>
    </source>
</evidence>
<evidence type="ECO:0000256" key="4">
    <source>
        <dbReference type="PROSITE-ProRule" id="PRU00723"/>
    </source>
</evidence>